<evidence type="ECO:0000313" key="2">
    <source>
        <dbReference type="Proteomes" id="UP000267900"/>
    </source>
</evidence>
<sequence length="116" mass="12428">MTVSQRSPRRREEAETMISFMASDKMTDRQIGSAVMLGFLGSFQGTGLSGATQVVTPVRPEQRPTKGSEVRAAAEAQAIQAYALSAVANGAGSLNAAHHLPKTWAFRGLEPWRDPA</sequence>
<dbReference type="EMBL" id="CP034587">
    <property type="protein sequence ID" value="AZQ73419.1"/>
    <property type="molecule type" value="Genomic_DNA"/>
</dbReference>
<dbReference type="OrthoDB" id="4305932at2"/>
<protein>
    <submittedName>
        <fullName evidence="1">Uncharacterized protein</fullName>
    </submittedName>
</protein>
<proteinExistence type="predicted"/>
<dbReference type="Proteomes" id="UP000267900">
    <property type="component" value="Chromosome"/>
</dbReference>
<keyword evidence="2" id="KW-1185">Reference proteome</keyword>
<organism evidence="1 2">
    <name type="scientific">Streptomyces luteoverticillatus</name>
    <name type="common">Streptoverticillium luteoverticillatus</name>
    <dbReference type="NCBI Taxonomy" id="66425"/>
    <lineage>
        <taxon>Bacteria</taxon>
        <taxon>Bacillati</taxon>
        <taxon>Actinomycetota</taxon>
        <taxon>Actinomycetes</taxon>
        <taxon>Kitasatosporales</taxon>
        <taxon>Streptomycetaceae</taxon>
        <taxon>Streptomyces</taxon>
    </lineage>
</organism>
<name>A0A3Q9FYN7_STRLT</name>
<evidence type="ECO:0000313" key="1">
    <source>
        <dbReference type="EMBL" id="AZQ73419.1"/>
    </source>
</evidence>
<dbReference type="AlphaFoldDB" id="A0A3Q9FYN7"/>
<reference evidence="1 2" key="1">
    <citation type="submission" date="2018-12" db="EMBL/GenBank/DDBJ databases">
        <title>The whole draft genome of Streptomyce luteoverticillatus CGMCC 15060.</title>
        <authorList>
            <person name="Feng Z."/>
            <person name="Chen G."/>
            <person name="Zhang J."/>
            <person name="Zhu H."/>
            <person name="Yu X."/>
            <person name="Zhang W."/>
            <person name="Zhang X."/>
        </authorList>
    </citation>
    <scope>NUCLEOTIDE SEQUENCE [LARGE SCALE GENOMIC DNA]</scope>
    <source>
        <strain evidence="1 2">CGMCC 15060</strain>
    </source>
</reference>
<gene>
    <name evidence="1" type="ORF">EKH77_21320</name>
</gene>
<accession>A0A3Q9FYN7</accession>